<comment type="similarity">
    <text evidence="1">Belongs to the VgrG protein family.</text>
</comment>
<protein>
    <submittedName>
        <fullName evidence="4">Uncharacterized protein</fullName>
    </submittedName>
</protein>
<dbReference type="KEGG" id="kak:Kalk_12235"/>
<dbReference type="Pfam" id="PF04717">
    <property type="entry name" value="Phage_base_V"/>
    <property type="match status" value="1"/>
</dbReference>
<dbReference type="OrthoDB" id="9762420at2"/>
<dbReference type="InterPro" id="IPR006533">
    <property type="entry name" value="T6SS_Vgr_RhsGE"/>
</dbReference>
<evidence type="ECO:0000259" key="3">
    <source>
        <dbReference type="Pfam" id="PF22178"/>
    </source>
</evidence>
<evidence type="ECO:0000259" key="2">
    <source>
        <dbReference type="Pfam" id="PF04717"/>
    </source>
</evidence>
<feature type="domain" description="Gp5/Type VI secretion system Vgr protein OB-fold" evidence="2">
    <location>
        <begin position="390"/>
        <end position="455"/>
    </location>
</feature>
<dbReference type="InterPro" id="IPR017847">
    <property type="entry name" value="T6SS_RhsGE_Vgr_subset"/>
</dbReference>
<dbReference type="NCBIfam" id="TIGR01646">
    <property type="entry name" value="vgr_GE"/>
    <property type="match status" value="1"/>
</dbReference>
<dbReference type="NCBIfam" id="TIGR03361">
    <property type="entry name" value="VI_Rhs_Vgr"/>
    <property type="match status" value="1"/>
</dbReference>
<dbReference type="InterPro" id="IPR006531">
    <property type="entry name" value="Gp5/Vgr_OB"/>
</dbReference>
<feature type="domain" description="Gp5/Type VI secretion system Vgr C-terminal trimerisation" evidence="3">
    <location>
        <begin position="469"/>
        <end position="578"/>
    </location>
</feature>
<dbReference type="AlphaFoldDB" id="A0A2K9LLB3"/>
<reference evidence="5" key="1">
    <citation type="submission" date="2017-08" db="EMBL/GenBank/DDBJ databases">
        <title>Direct submision.</title>
        <authorList>
            <person name="Kim S.-J."/>
            <person name="Rhee S.-K."/>
        </authorList>
    </citation>
    <scope>NUCLEOTIDE SEQUENCE [LARGE SCALE GENOMIC DNA]</scope>
    <source>
        <strain evidence="5">GI5</strain>
    </source>
</reference>
<dbReference type="Gene3D" id="2.30.110.50">
    <property type="match status" value="1"/>
</dbReference>
<dbReference type="Pfam" id="PF22178">
    <property type="entry name" value="Gp5_trimer_C"/>
    <property type="match status" value="1"/>
</dbReference>
<dbReference type="InterPro" id="IPR054030">
    <property type="entry name" value="Gp5_Vgr_C"/>
</dbReference>
<dbReference type="Proteomes" id="UP000235116">
    <property type="component" value="Chromosome"/>
</dbReference>
<sequence length="671" mass="73787">MSISQDNRLLSISASFISSDAIAIALQGIEAFSQPFNLSVTILSKNHSLSSSDVIGQKCSVALHYQDSATPRYFHGRVNGFSLGELEGDFRQYTLRLVPGFWFSTQSFHHRIYEEQTAVDIISSILKEYGDFGTFEKKTSATYLKKEYCVQYGESDFDFVTRLMEEEGIAYYFIHEKDKHTMVLCDSTSGYTDCAEKNVKLNVGSDFEEAAKILSWHREMKYHAGSFEMTDYNHDTPKNFYKQTLSTKHKFAQSPGEKTIQDFGGFNFKSNGQAAHDFDVATNKNLNGVRLESLEAAHDIAKGSGYCGSFFAGGRFTLDHHIKSECNTYVITEIQHAASNKNDSAGEYQNSFSCIPDKVVFRAPQTRVKQRMGGPLTAKVVELNASTSKADADPHRMIRVEFPWADKAKSCWLRVAQAYAGAGWGASFVPRLNQEVLVDFIGGDPDRPVVVGALYNKDNQGPAYTSTQSGFKTSSKKFNELRFDDKDSEEEIYVEAGKNYNYLVHFDETGNIENNQTLTVKKDRTITISEGNESKSLGKGNQALTVAGNRETSVDGDHSESVGGDQSISVNGDQALSVGGMHDVKVSGDQTMKVTGKQTMNITGAITNKSAQKITLQANMSIELKVGGNSIKIDPSGVTITGTMVKINGSAMTEVKGGGMLKMQGGLVMIN</sequence>
<dbReference type="Gene3D" id="4.10.220.110">
    <property type="match status" value="1"/>
</dbReference>
<evidence type="ECO:0000256" key="1">
    <source>
        <dbReference type="ARBA" id="ARBA00005558"/>
    </source>
</evidence>
<dbReference type="Gene3D" id="2.40.50.230">
    <property type="entry name" value="Gp5 N-terminal domain"/>
    <property type="match status" value="1"/>
</dbReference>
<organism evidence="4 5">
    <name type="scientific">Ketobacter alkanivorans</name>
    <dbReference type="NCBI Taxonomy" id="1917421"/>
    <lineage>
        <taxon>Bacteria</taxon>
        <taxon>Pseudomonadati</taxon>
        <taxon>Pseudomonadota</taxon>
        <taxon>Gammaproteobacteria</taxon>
        <taxon>Pseudomonadales</taxon>
        <taxon>Ketobacteraceae</taxon>
        <taxon>Ketobacter</taxon>
    </lineage>
</organism>
<accession>A0A2K9LLB3</accession>
<dbReference type="InterPro" id="IPR037026">
    <property type="entry name" value="Vgr_OB-fold_dom_sf"/>
</dbReference>
<gene>
    <name evidence="4" type="ORF">Kalk_12235</name>
</gene>
<dbReference type="SUPFAM" id="SSF69279">
    <property type="entry name" value="Phage tail proteins"/>
    <property type="match status" value="2"/>
</dbReference>
<dbReference type="RefSeq" id="WP_101894525.1">
    <property type="nucleotide sequence ID" value="NZ_CP022684.1"/>
</dbReference>
<name>A0A2K9LLB3_9GAMM</name>
<dbReference type="Gene3D" id="3.55.50.10">
    <property type="entry name" value="Baseplate protein-like domains"/>
    <property type="match status" value="1"/>
</dbReference>
<dbReference type="EMBL" id="CP022684">
    <property type="protein sequence ID" value="AUM13146.1"/>
    <property type="molecule type" value="Genomic_DNA"/>
</dbReference>
<dbReference type="SUPFAM" id="SSF69255">
    <property type="entry name" value="gp5 N-terminal domain-like"/>
    <property type="match status" value="1"/>
</dbReference>
<evidence type="ECO:0000313" key="5">
    <source>
        <dbReference type="Proteomes" id="UP000235116"/>
    </source>
</evidence>
<keyword evidence="5" id="KW-1185">Reference proteome</keyword>
<dbReference type="SUPFAM" id="SSF69349">
    <property type="entry name" value="Phage fibre proteins"/>
    <property type="match status" value="1"/>
</dbReference>
<evidence type="ECO:0000313" key="4">
    <source>
        <dbReference type="EMBL" id="AUM13146.1"/>
    </source>
</evidence>
<dbReference type="Pfam" id="PF05954">
    <property type="entry name" value="Phage_GPD"/>
    <property type="match status" value="1"/>
</dbReference>
<proteinExistence type="inferred from homology"/>